<dbReference type="Proteomes" id="UP000700059">
    <property type="component" value="Unassembled WGS sequence"/>
</dbReference>
<keyword evidence="3" id="KW-1185">Reference proteome</keyword>
<dbReference type="EMBL" id="JAIGYQ010000001">
    <property type="protein sequence ID" value="MBX7490006.1"/>
    <property type="molecule type" value="Genomic_DNA"/>
</dbReference>
<evidence type="ECO:0000313" key="3">
    <source>
        <dbReference type="Proteomes" id="UP000700059"/>
    </source>
</evidence>
<comment type="caution">
    <text evidence="2">The sequence shown here is derived from an EMBL/GenBank/DDBJ whole genome shotgun (WGS) entry which is preliminary data.</text>
</comment>
<dbReference type="RefSeq" id="WP_221531267.1">
    <property type="nucleotide sequence ID" value="NZ_JAIGYP010000001.1"/>
</dbReference>
<evidence type="ECO:0000313" key="2">
    <source>
        <dbReference type="EMBL" id="MBX7490006.1"/>
    </source>
</evidence>
<evidence type="ECO:0000259" key="1">
    <source>
        <dbReference type="Pfam" id="PF18643"/>
    </source>
</evidence>
<dbReference type="InterPro" id="IPR038365">
    <property type="entry name" value="EcoRII_C_sf"/>
</dbReference>
<feature type="domain" description="BsaWI restriction endonuclease type 2" evidence="1">
    <location>
        <begin position="112"/>
        <end position="183"/>
    </location>
</feature>
<reference evidence="2 3" key="1">
    <citation type="submission" date="2021-08" db="EMBL/GenBank/DDBJ databases">
        <title>Helicobacter spp. isolated from feces of Anatolian Ground Squirrel (Spermophilus xanthoprymnus) in Turkey.</title>
        <authorList>
            <person name="Aydin F."/>
            <person name="Abay S."/>
            <person name="Kayman T."/>
            <person name="Karakaya E."/>
            <person name="Saticioglu I.B."/>
        </authorList>
    </citation>
    <scope>NUCLEOTIDE SEQUENCE [LARGE SCALE GENOMIC DNA]</scope>
    <source>
        <strain evidence="2 3">Faydin-H70</strain>
    </source>
</reference>
<dbReference type="InterPro" id="IPR041551">
    <property type="entry name" value="RE_BsaWI"/>
</dbReference>
<dbReference type="Pfam" id="PF18643">
    <property type="entry name" value="RE_BsaWI"/>
    <property type="match status" value="1"/>
</dbReference>
<protein>
    <recommendedName>
        <fullName evidence="1">BsaWI restriction endonuclease type 2 domain-containing protein</fullName>
    </recommendedName>
</protein>
<proteinExistence type="predicted"/>
<organism evidence="2 3">
    <name type="scientific">Helicobacter turcicus</name>
    <dbReference type="NCBI Taxonomy" id="2867412"/>
    <lineage>
        <taxon>Bacteria</taxon>
        <taxon>Pseudomonadati</taxon>
        <taxon>Campylobacterota</taxon>
        <taxon>Epsilonproteobacteria</taxon>
        <taxon>Campylobacterales</taxon>
        <taxon>Helicobacteraceae</taxon>
        <taxon>Helicobacter</taxon>
    </lineage>
</organism>
<dbReference type="Gene3D" id="3.40.91.80">
    <property type="match status" value="1"/>
</dbReference>
<sequence length="249" mass="29033">MLNKMEFKTLQDIESRYYMQPMIAKINVDISTQKFGLQEIFNHLYDYLVDCKDEVEILIQNRVQQGEIRDASQARKSIAGGAFSNLIVWVFLKNKEQGNIRQNIFITSKISSVPQWQDLFYIKVGEEIQKPDVDLVIYSLDSKNKFHKCLILSLKTSLRERAGQTYKWKLLMEIANVESSIREKYDISYNPPILPLVCFATVNFYNEINNPQHRGMFKFFDCAFIGKNIQTGDFIKPLSALIDYISEKL</sequence>
<gene>
    <name evidence="2" type="ORF">K4G57_00730</name>
</gene>
<name>A0ABS7JKV0_9HELI</name>
<accession>A0ABS7JKV0</accession>